<sequence length="41" mass="4620">MYSAGCLVYPYQSSLHFLCLNKVQAAFVACRGLHIFLDNLI</sequence>
<name>F5S9C6_KINKI</name>
<organism evidence="1 2">
    <name type="scientific">Kingella kingae ATCC 23330</name>
    <dbReference type="NCBI Taxonomy" id="887327"/>
    <lineage>
        <taxon>Bacteria</taxon>
        <taxon>Pseudomonadati</taxon>
        <taxon>Pseudomonadota</taxon>
        <taxon>Betaproteobacteria</taxon>
        <taxon>Neisseriales</taxon>
        <taxon>Neisseriaceae</taxon>
        <taxon>Kingella</taxon>
    </lineage>
</organism>
<accession>F5S9C6</accession>
<dbReference type="HOGENOM" id="CLU_3271389_0_0_4"/>
<dbReference type="AlphaFoldDB" id="F5S9C6"/>
<proteinExistence type="predicted"/>
<protein>
    <submittedName>
        <fullName evidence="1">Uncharacterized protein</fullName>
    </submittedName>
</protein>
<comment type="caution">
    <text evidence="1">The sequence shown here is derived from an EMBL/GenBank/DDBJ whole genome shotgun (WGS) entry which is preliminary data.</text>
</comment>
<evidence type="ECO:0000313" key="2">
    <source>
        <dbReference type="Proteomes" id="UP000004207"/>
    </source>
</evidence>
<evidence type="ECO:0000313" key="1">
    <source>
        <dbReference type="EMBL" id="EGK07396.1"/>
    </source>
</evidence>
<reference evidence="1 2" key="1">
    <citation type="submission" date="2011-04" db="EMBL/GenBank/DDBJ databases">
        <authorList>
            <person name="Muzny D."/>
            <person name="Qin X."/>
            <person name="Deng J."/>
            <person name="Jiang H."/>
            <person name="Liu Y."/>
            <person name="Qu J."/>
            <person name="Song X.-Z."/>
            <person name="Zhang L."/>
            <person name="Thornton R."/>
            <person name="Coyle M."/>
            <person name="Francisco L."/>
            <person name="Jackson L."/>
            <person name="Javaid M."/>
            <person name="Korchina V."/>
            <person name="Kovar C."/>
            <person name="Mata R."/>
            <person name="Mathew T."/>
            <person name="Ngo R."/>
            <person name="Nguyen L."/>
            <person name="Nguyen N."/>
            <person name="Okwuonu G."/>
            <person name="Ongeri F."/>
            <person name="Pham C."/>
            <person name="Simmons D."/>
            <person name="Wilczek-Boney K."/>
            <person name="Hale W."/>
            <person name="Jakkamsetti A."/>
            <person name="Pham P."/>
            <person name="Ruth R."/>
            <person name="San Lucas F."/>
            <person name="Warren J."/>
            <person name="Zhang J."/>
            <person name="Zhao Z."/>
            <person name="Zhou C."/>
            <person name="Zhu D."/>
            <person name="Lee S."/>
            <person name="Bess C."/>
            <person name="Blankenburg K."/>
            <person name="Forbes L."/>
            <person name="Fu Q."/>
            <person name="Gubbala S."/>
            <person name="Hirani K."/>
            <person name="Jayaseelan J.C."/>
            <person name="Lara F."/>
            <person name="Munidasa M."/>
            <person name="Palculict T."/>
            <person name="Patil S."/>
            <person name="Pu L.-L."/>
            <person name="Saada N."/>
            <person name="Tang L."/>
            <person name="Weissenberger G."/>
            <person name="Zhu Y."/>
            <person name="Hemphill L."/>
            <person name="Shang Y."/>
            <person name="Youmans B."/>
            <person name="Ayvaz T."/>
            <person name="Ross M."/>
            <person name="Santibanez J."/>
            <person name="Aqrawi P."/>
            <person name="Gross S."/>
            <person name="Joshi V."/>
            <person name="Fowler G."/>
            <person name="Nazareth L."/>
            <person name="Reid J."/>
            <person name="Worley K."/>
            <person name="Petrosino J."/>
            <person name="Highlander S."/>
            <person name="Gibbs R."/>
        </authorList>
    </citation>
    <scope>NUCLEOTIDE SEQUENCE [LARGE SCALE GENOMIC DNA]</scope>
    <source>
        <strain evidence="1 2">ATCC 23330</strain>
    </source>
</reference>
<dbReference type="Proteomes" id="UP000004207">
    <property type="component" value="Unassembled WGS sequence"/>
</dbReference>
<gene>
    <name evidence="1" type="ORF">HMPREF0476_1809</name>
</gene>
<keyword evidence="2" id="KW-1185">Reference proteome</keyword>
<dbReference type="EMBL" id="AFHS01000059">
    <property type="protein sequence ID" value="EGK07396.1"/>
    <property type="molecule type" value="Genomic_DNA"/>
</dbReference>